<name>A0A4C1X8C5_EUMVA</name>
<evidence type="ECO:0000313" key="2">
    <source>
        <dbReference type="Proteomes" id="UP000299102"/>
    </source>
</evidence>
<sequence>MPFFLYLVYFEQYRNLERDQNCNEKRGQDWDRKREPYGKKCPTDAFETETRARQKRESKRIQYNVQNWRSELPANDMMWREWDQDYNLVLPDRPKISLYRHRIILNVIILFRSMDAFTFLQLFSKCNNINDNYEVGDRWWRRGGGWRAHGAGVAARALCRTGDVALRCLRAARPLAHRIRLGPRRRSEASLTYLNVYKLVFAYLNVSYNYRETADISIRI</sequence>
<comment type="caution">
    <text evidence="1">The sequence shown here is derived from an EMBL/GenBank/DDBJ whole genome shotgun (WGS) entry which is preliminary data.</text>
</comment>
<keyword evidence="2" id="KW-1185">Reference proteome</keyword>
<dbReference type="Proteomes" id="UP000299102">
    <property type="component" value="Unassembled WGS sequence"/>
</dbReference>
<evidence type="ECO:0000313" key="1">
    <source>
        <dbReference type="EMBL" id="GBP60051.1"/>
    </source>
</evidence>
<gene>
    <name evidence="1" type="ORF">EVAR_44261_1</name>
</gene>
<reference evidence="1 2" key="1">
    <citation type="journal article" date="2019" name="Commun. Biol.">
        <title>The bagworm genome reveals a unique fibroin gene that provides high tensile strength.</title>
        <authorList>
            <person name="Kono N."/>
            <person name="Nakamura H."/>
            <person name="Ohtoshi R."/>
            <person name="Tomita M."/>
            <person name="Numata K."/>
            <person name="Arakawa K."/>
        </authorList>
    </citation>
    <scope>NUCLEOTIDE SEQUENCE [LARGE SCALE GENOMIC DNA]</scope>
</reference>
<dbReference type="EMBL" id="BGZK01000777">
    <property type="protein sequence ID" value="GBP60051.1"/>
    <property type="molecule type" value="Genomic_DNA"/>
</dbReference>
<accession>A0A4C1X8C5</accession>
<protein>
    <submittedName>
        <fullName evidence="1">Uncharacterized protein</fullName>
    </submittedName>
</protein>
<organism evidence="1 2">
    <name type="scientific">Eumeta variegata</name>
    <name type="common">Bagworm moth</name>
    <name type="synonym">Eumeta japonica</name>
    <dbReference type="NCBI Taxonomy" id="151549"/>
    <lineage>
        <taxon>Eukaryota</taxon>
        <taxon>Metazoa</taxon>
        <taxon>Ecdysozoa</taxon>
        <taxon>Arthropoda</taxon>
        <taxon>Hexapoda</taxon>
        <taxon>Insecta</taxon>
        <taxon>Pterygota</taxon>
        <taxon>Neoptera</taxon>
        <taxon>Endopterygota</taxon>
        <taxon>Lepidoptera</taxon>
        <taxon>Glossata</taxon>
        <taxon>Ditrysia</taxon>
        <taxon>Tineoidea</taxon>
        <taxon>Psychidae</taxon>
        <taxon>Oiketicinae</taxon>
        <taxon>Eumeta</taxon>
    </lineage>
</organism>
<proteinExistence type="predicted"/>
<dbReference type="AlphaFoldDB" id="A0A4C1X8C5"/>